<evidence type="ECO:0000256" key="5">
    <source>
        <dbReference type="SAM" id="SignalP"/>
    </source>
</evidence>
<dbReference type="Pfam" id="PF01839">
    <property type="entry name" value="FG-GAP"/>
    <property type="match status" value="5"/>
</dbReference>
<dbReference type="PRINTS" id="PR01185">
    <property type="entry name" value="INTEGRINA"/>
</dbReference>
<dbReference type="SUPFAM" id="SSF69318">
    <property type="entry name" value="Integrin alpha N-terminal domain"/>
    <property type="match status" value="1"/>
</dbReference>
<organism evidence="6 7">
    <name type="scientific">Streptomyces gilvifuscus</name>
    <dbReference type="NCBI Taxonomy" id="1550617"/>
    <lineage>
        <taxon>Bacteria</taxon>
        <taxon>Bacillati</taxon>
        <taxon>Actinomycetota</taxon>
        <taxon>Actinomycetes</taxon>
        <taxon>Kitasatosporales</taxon>
        <taxon>Streptomycetaceae</taxon>
        <taxon>Streptomyces</taxon>
    </lineage>
</organism>
<keyword evidence="4" id="KW-0325">Glycoprotein</keyword>
<evidence type="ECO:0000256" key="1">
    <source>
        <dbReference type="ARBA" id="ARBA00022729"/>
    </source>
</evidence>
<dbReference type="Proteomes" id="UP001221328">
    <property type="component" value="Unassembled WGS sequence"/>
</dbReference>
<dbReference type="RefSeq" id="WP_272177568.1">
    <property type="nucleotide sequence ID" value="NZ_JAQOSK010000014.1"/>
</dbReference>
<keyword evidence="1 5" id="KW-0732">Signal</keyword>
<sequence length="482" mass="48162">MHKPLRLALASATAAALTGGLLTLTAAPATAAPSGLAADFNGDGYRDTAVGAPCATVGTVSCAGAVVVLYGSSSGVSATRKTVITQNSTGVPGTAEELDRFGGGLATGDLDADGYADLIVGTPNEGIGDRAGVGSATVIWGSKSGLSGGASLPSPSGLNEWGGYSGSIATGDFNGDGRTDVTITGQSRTGLYRGPFARTGKPAVLSAVDEVGSTDEVIAGNIDGDLAAERAYPYTLESDEAGVIEYVDYDPEGWDNHPESDYTTTALPAAEGHQGAVGDIDGDGYGDLVLGDHQDPRADKPSGHKGGQISVWYGGPNGPDPAQTPTIVHQDTTGVPGSGEADDLFGSALAVGDINGDKYADVAVGAFGEDNGTAKESGSVTVLFGSATGLRTSNAKSYTQNTTGVPGSSETGDAFGMTVRLTDLDKNGKADLVIGTGYENGYGAITVLKGTASGLTTTGAKSFTARDLSLKGGADLGWEIAQ</sequence>
<dbReference type="InterPro" id="IPR000413">
    <property type="entry name" value="Integrin_alpha"/>
</dbReference>
<dbReference type="InterPro" id="IPR013519">
    <property type="entry name" value="Int_alpha_beta-p"/>
</dbReference>
<evidence type="ECO:0000256" key="3">
    <source>
        <dbReference type="ARBA" id="ARBA00022801"/>
    </source>
</evidence>
<keyword evidence="7" id="KW-1185">Reference proteome</keyword>
<dbReference type="Gene3D" id="2.130.10.130">
    <property type="entry name" value="Integrin alpha, N-terminal"/>
    <property type="match status" value="3"/>
</dbReference>
<name>A0ABT5G2L3_9ACTN</name>
<proteinExistence type="predicted"/>
<evidence type="ECO:0000256" key="4">
    <source>
        <dbReference type="ARBA" id="ARBA00023180"/>
    </source>
</evidence>
<dbReference type="PROSITE" id="PS51470">
    <property type="entry name" value="FG_GAP"/>
    <property type="match status" value="1"/>
</dbReference>
<keyword evidence="2" id="KW-0677">Repeat</keyword>
<evidence type="ECO:0000313" key="6">
    <source>
        <dbReference type="EMBL" id="MDC2959029.1"/>
    </source>
</evidence>
<feature type="signal peptide" evidence="5">
    <location>
        <begin position="1"/>
        <end position="31"/>
    </location>
</feature>
<gene>
    <name evidence="6" type="ORF">PO587_31795</name>
</gene>
<dbReference type="SMART" id="SM00191">
    <property type="entry name" value="Int_alpha"/>
    <property type="match status" value="5"/>
</dbReference>
<dbReference type="EMBL" id="JAQOSK010000014">
    <property type="protein sequence ID" value="MDC2959029.1"/>
    <property type="molecule type" value="Genomic_DNA"/>
</dbReference>
<feature type="chain" id="PRO_5045604088" evidence="5">
    <location>
        <begin position="32"/>
        <end position="482"/>
    </location>
</feature>
<comment type="caution">
    <text evidence="6">The sequence shown here is derived from an EMBL/GenBank/DDBJ whole genome shotgun (WGS) entry which is preliminary data.</text>
</comment>
<accession>A0ABT5G2L3</accession>
<dbReference type="InterPro" id="IPR013517">
    <property type="entry name" value="FG-GAP"/>
</dbReference>
<reference evidence="6 7" key="1">
    <citation type="journal article" date="2015" name="Int. J. Syst. Evol. Microbiol.">
        <title>Streptomyces gilvifuscus sp. nov., an actinomycete that produces antibacterial compounds isolated from soil.</title>
        <authorList>
            <person name="Nguyen T.M."/>
            <person name="Kim J."/>
        </authorList>
    </citation>
    <scope>NUCLEOTIDE SEQUENCE [LARGE SCALE GENOMIC DNA]</scope>
    <source>
        <strain evidence="6 7">T113</strain>
    </source>
</reference>
<dbReference type="PANTHER" id="PTHR23221:SF7">
    <property type="entry name" value="PHOSPHATIDYLINOSITOL-GLYCAN-SPECIFIC PHOSPHOLIPASE D"/>
    <property type="match status" value="1"/>
</dbReference>
<protein>
    <submittedName>
        <fullName evidence="6">FG-GAP-like repeat-containing protein</fullName>
    </submittedName>
</protein>
<evidence type="ECO:0000256" key="2">
    <source>
        <dbReference type="ARBA" id="ARBA00022737"/>
    </source>
</evidence>
<keyword evidence="3" id="KW-0378">Hydrolase</keyword>
<dbReference type="PANTHER" id="PTHR23221">
    <property type="entry name" value="GLYCOSYLPHOSPHATIDYLINOSITOL PHOSPHOLIPASE D"/>
    <property type="match status" value="1"/>
</dbReference>
<dbReference type="InterPro" id="IPR028994">
    <property type="entry name" value="Integrin_alpha_N"/>
</dbReference>
<evidence type="ECO:0000313" key="7">
    <source>
        <dbReference type="Proteomes" id="UP001221328"/>
    </source>
</evidence>